<evidence type="ECO:0000256" key="1">
    <source>
        <dbReference type="SAM" id="Phobius"/>
    </source>
</evidence>
<dbReference type="PANTHER" id="PTHR30572:SF4">
    <property type="entry name" value="ABC TRANSPORTER PERMEASE YTRF"/>
    <property type="match status" value="1"/>
</dbReference>
<name>A0A839ZE40_9HYPH</name>
<keyword evidence="1" id="KW-1133">Transmembrane helix</keyword>
<feature type="transmembrane region" description="Helical" evidence="1">
    <location>
        <begin position="309"/>
        <end position="339"/>
    </location>
</feature>
<keyword evidence="1" id="KW-0812">Transmembrane</keyword>
<feature type="transmembrane region" description="Helical" evidence="1">
    <location>
        <begin position="16"/>
        <end position="38"/>
    </location>
</feature>
<dbReference type="InterPro" id="IPR050250">
    <property type="entry name" value="Macrolide_Exporter_MacB"/>
</dbReference>
<organism evidence="2 3">
    <name type="scientific">Ancylobacter tetraedralis</name>
    <dbReference type="NCBI Taxonomy" id="217068"/>
    <lineage>
        <taxon>Bacteria</taxon>
        <taxon>Pseudomonadati</taxon>
        <taxon>Pseudomonadota</taxon>
        <taxon>Alphaproteobacteria</taxon>
        <taxon>Hyphomicrobiales</taxon>
        <taxon>Xanthobacteraceae</taxon>
        <taxon>Ancylobacter</taxon>
    </lineage>
</organism>
<accession>A0A839ZE40</accession>
<dbReference type="Proteomes" id="UP000533469">
    <property type="component" value="Unassembled WGS sequence"/>
</dbReference>
<dbReference type="GO" id="GO:0022857">
    <property type="term" value="F:transmembrane transporter activity"/>
    <property type="evidence" value="ECO:0007669"/>
    <property type="project" value="TreeGrafter"/>
</dbReference>
<dbReference type="EMBL" id="JACICD010000007">
    <property type="protein sequence ID" value="MBB3772926.1"/>
    <property type="molecule type" value="Genomic_DNA"/>
</dbReference>
<sequence>MTGLFLGYCMLSRRPGAILLAVFAISACILPTLIVWGIKTGYIEALVDQLRLDPTNVEIRLRGDRALTAGDFDAIRSLAGIGYVEPTTRGLSLRVFVSRADGSRRTEGSLLPSTPGDPLLERFAPPAEGEVLISADLATQLGVAPGDPIEIATRRDGVDPLMRIALVVGPVVPRARLAGQRLLVAPDLIVAVENFVEGYGVPRFRIAGRDPSEQERAFASARIYARDLEAVEAVTEQLNALGHRAEANVAMVSFALRLNRAAALLTLLLGTVLTVGSCISLWGALSLGFLPLQRHIALLRLMGGTKCDVASMVFGQAVGIGCAAILLSGAGFIAVAALINPLLGHVAIGSSVVFLSERQLAAAAAATAGAVLLVAGVFTIRYWTLAPTGALRDAL</sequence>
<comment type="caution">
    <text evidence="2">The sequence shown here is derived from an EMBL/GenBank/DDBJ whole genome shotgun (WGS) entry which is preliminary data.</text>
</comment>
<keyword evidence="1" id="KW-0472">Membrane</keyword>
<dbReference type="RefSeq" id="WP_246340233.1">
    <property type="nucleotide sequence ID" value="NZ_JACICD010000007.1"/>
</dbReference>
<evidence type="ECO:0000313" key="3">
    <source>
        <dbReference type="Proteomes" id="UP000533469"/>
    </source>
</evidence>
<reference evidence="2 3" key="1">
    <citation type="submission" date="2020-08" db="EMBL/GenBank/DDBJ databases">
        <title>Genomic Encyclopedia of Type Strains, Phase IV (KMG-IV): sequencing the most valuable type-strain genomes for metagenomic binning, comparative biology and taxonomic classification.</title>
        <authorList>
            <person name="Goeker M."/>
        </authorList>
    </citation>
    <scope>NUCLEOTIDE SEQUENCE [LARGE SCALE GENOMIC DNA]</scope>
    <source>
        <strain evidence="2 3">DSM 5895</strain>
    </source>
</reference>
<dbReference type="PANTHER" id="PTHR30572">
    <property type="entry name" value="MEMBRANE COMPONENT OF TRANSPORTER-RELATED"/>
    <property type="match status" value="1"/>
</dbReference>
<protein>
    <submittedName>
        <fullName evidence="2">Putative ABC transport system permease protein</fullName>
    </submittedName>
</protein>
<evidence type="ECO:0000313" key="2">
    <source>
        <dbReference type="EMBL" id="MBB3772926.1"/>
    </source>
</evidence>
<feature type="transmembrane region" description="Helical" evidence="1">
    <location>
        <begin position="261"/>
        <end position="289"/>
    </location>
</feature>
<dbReference type="AlphaFoldDB" id="A0A839ZE40"/>
<keyword evidence="3" id="KW-1185">Reference proteome</keyword>
<feature type="transmembrane region" description="Helical" evidence="1">
    <location>
        <begin position="360"/>
        <end position="383"/>
    </location>
</feature>
<gene>
    <name evidence="2" type="ORF">FHS55_003551</name>
</gene>
<proteinExistence type="predicted"/>
<dbReference type="GO" id="GO:0005886">
    <property type="term" value="C:plasma membrane"/>
    <property type="evidence" value="ECO:0007669"/>
    <property type="project" value="TreeGrafter"/>
</dbReference>